<accession>A0A009Q9U4</accession>
<evidence type="ECO:0000313" key="2">
    <source>
        <dbReference type="Proteomes" id="UP000021108"/>
    </source>
</evidence>
<sequence>MATSAKKNAKAKQETTSTSNIKKLIGLIDQLEEHIIKRHKFPYGLPSAYAEHYKAYLPEQMEPISEEMTDNDRKWFYEQLDQGLLKESPEQKALRQQAWRLPPPLLRGKSEIYIYIPEEDRLARHYGEIATEIRKFKNLVSTKTRIFKKTAQQAEKHFEEAFRLYSKHYDCSFYIYTLPEDIYKQIRQSQLARNSHKKSQRVKKTYLSLVQRFITSNQKTYSSMDTVLGAIEQQAISKIPEYLTQEYNAEIEHCLRKKEEAEYFLFAARNDLSTAEVKEIEEYGKKTVIIQAQNRDQPLTSFAGRPIERYKEIRVFYQKKISALETQKSKIRTDDQRMKLLNSAKSWLKESEPSLYDALNIFIEKKGRKL</sequence>
<dbReference type="AlphaFoldDB" id="A0A009Q9U4"/>
<dbReference type="RefSeq" id="WP_000235770.1">
    <property type="nucleotide sequence ID" value="NZ_JEXD01000020.1"/>
</dbReference>
<protein>
    <recommendedName>
        <fullName evidence="3">Prohead core protein</fullName>
    </recommendedName>
</protein>
<dbReference type="EMBL" id="JEXD01000020">
    <property type="protein sequence ID" value="EXC06769.1"/>
    <property type="molecule type" value="Genomic_DNA"/>
</dbReference>
<gene>
    <name evidence="1" type="ORF">J506_2423</name>
</gene>
<name>A0A009Q9U4_ACIBA</name>
<proteinExistence type="predicted"/>
<evidence type="ECO:0000313" key="1">
    <source>
        <dbReference type="EMBL" id="EXC06769.1"/>
    </source>
</evidence>
<organism evidence="1 2">
    <name type="scientific">Acinetobacter baumannii 625974</name>
    <dbReference type="NCBI Taxonomy" id="1310607"/>
    <lineage>
        <taxon>Bacteria</taxon>
        <taxon>Pseudomonadati</taxon>
        <taxon>Pseudomonadota</taxon>
        <taxon>Gammaproteobacteria</taxon>
        <taxon>Moraxellales</taxon>
        <taxon>Moraxellaceae</taxon>
        <taxon>Acinetobacter</taxon>
        <taxon>Acinetobacter calcoaceticus/baumannii complex</taxon>
    </lineage>
</organism>
<dbReference type="Proteomes" id="UP000021108">
    <property type="component" value="Unassembled WGS sequence"/>
</dbReference>
<reference evidence="1 2" key="1">
    <citation type="submission" date="2014-02" db="EMBL/GenBank/DDBJ databases">
        <title>Comparative genomics and transcriptomics to identify genetic mechanisms underlying the emergence of carbapenem resistant Acinetobacter baumannii (CRAb).</title>
        <authorList>
            <person name="Harris A.D."/>
            <person name="Johnson K.J."/>
            <person name="George J."/>
            <person name="Shefchek K."/>
            <person name="Daugherty S.C."/>
            <person name="Parankush S."/>
            <person name="Sadzewicz L."/>
            <person name="Tallon L."/>
            <person name="Sengamalay N."/>
            <person name="Hazen T.H."/>
            <person name="Rasko D.A."/>
        </authorList>
    </citation>
    <scope>NUCLEOTIDE SEQUENCE [LARGE SCALE GENOMIC DNA]</scope>
    <source>
        <strain evidence="1 2">625974</strain>
    </source>
</reference>
<comment type="caution">
    <text evidence="1">The sequence shown here is derived from an EMBL/GenBank/DDBJ whole genome shotgun (WGS) entry which is preliminary data.</text>
</comment>
<evidence type="ECO:0008006" key="3">
    <source>
        <dbReference type="Google" id="ProtNLM"/>
    </source>
</evidence>
<dbReference type="PATRIC" id="fig|1310607.3.peg.2351"/>